<proteinExistence type="predicted"/>
<dbReference type="InterPro" id="IPR027417">
    <property type="entry name" value="P-loop_NTPase"/>
</dbReference>
<dbReference type="CDD" id="cd18809">
    <property type="entry name" value="SF1_C_RecD"/>
    <property type="match status" value="1"/>
</dbReference>
<feature type="non-terminal residue" evidence="5">
    <location>
        <position position="1"/>
    </location>
</feature>
<comment type="caution">
    <text evidence="5">The sequence shown here is derived from an EMBL/GenBank/DDBJ whole genome shotgun (WGS) entry which is preliminary data.</text>
</comment>
<evidence type="ECO:0000259" key="4">
    <source>
        <dbReference type="Pfam" id="PF18335"/>
    </source>
</evidence>
<keyword evidence="1" id="KW-0547">Nucleotide-binding</keyword>
<dbReference type="EMBL" id="LAZR01048840">
    <property type="protein sequence ID" value="KKK91017.1"/>
    <property type="molecule type" value="Genomic_DNA"/>
</dbReference>
<accession>A0A0F8ZB40</accession>
<dbReference type="PANTHER" id="PTHR43788:SF6">
    <property type="entry name" value="DNA HELICASE B"/>
    <property type="match status" value="1"/>
</dbReference>
<dbReference type="GO" id="GO:0017116">
    <property type="term" value="F:single-stranded DNA helicase activity"/>
    <property type="evidence" value="ECO:0007669"/>
    <property type="project" value="TreeGrafter"/>
</dbReference>
<reference evidence="5" key="1">
    <citation type="journal article" date="2015" name="Nature">
        <title>Complex archaea that bridge the gap between prokaryotes and eukaryotes.</title>
        <authorList>
            <person name="Spang A."/>
            <person name="Saw J.H."/>
            <person name="Jorgensen S.L."/>
            <person name="Zaremba-Niedzwiedzka K."/>
            <person name="Martijn J."/>
            <person name="Lind A.E."/>
            <person name="van Eijk R."/>
            <person name="Schleper C."/>
            <person name="Guy L."/>
            <person name="Ettema T.J."/>
        </authorList>
    </citation>
    <scope>NUCLEOTIDE SEQUENCE</scope>
</reference>
<dbReference type="GO" id="GO:0009338">
    <property type="term" value="C:exodeoxyribonuclease V complex"/>
    <property type="evidence" value="ECO:0007669"/>
    <property type="project" value="TreeGrafter"/>
</dbReference>
<dbReference type="Gene3D" id="2.30.30.940">
    <property type="match status" value="1"/>
</dbReference>
<dbReference type="PANTHER" id="PTHR43788">
    <property type="entry name" value="DNA2/NAM7 HELICASE FAMILY MEMBER"/>
    <property type="match status" value="1"/>
</dbReference>
<dbReference type="InterPro" id="IPR050534">
    <property type="entry name" value="Coronavir_polyprotein_1ab"/>
</dbReference>
<keyword evidence="2" id="KW-0067">ATP-binding</keyword>
<evidence type="ECO:0000313" key="5">
    <source>
        <dbReference type="EMBL" id="KKK91017.1"/>
    </source>
</evidence>
<dbReference type="Gene3D" id="3.40.50.300">
    <property type="entry name" value="P-loop containing nucleotide triphosphate hydrolases"/>
    <property type="match status" value="1"/>
</dbReference>
<dbReference type="GO" id="GO:0006310">
    <property type="term" value="P:DNA recombination"/>
    <property type="evidence" value="ECO:0007669"/>
    <property type="project" value="TreeGrafter"/>
</dbReference>
<dbReference type="AlphaFoldDB" id="A0A0F8ZB40"/>
<sequence length="159" mass="18311">GVVNLNRELQQALNPAREQVQRQNKLLKTGDKVMQIRNDYKKEVFNGDIGRIVQIDQKRQTVQVSFDGRQVLYRFEELDQLELAYAVSVHKSQGSEYPAVIVPVMTQHYLLLQRNLLYTAVTRGKKLVVLIGTTRALNIAVKNDKTMRRHSLLAERLIV</sequence>
<dbReference type="Pfam" id="PF18335">
    <property type="entry name" value="SH3_13"/>
    <property type="match status" value="1"/>
</dbReference>
<evidence type="ECO:0000256" key="1">
    <source>
        <dbReference type="ARBA" id="ARBA00022741"/>
    </source>
</evidence>
<dbReference type="GO" id="GO:0005524">
    <property type="term" value="F:ATP binding"/>
    <property type="evidence" value="ECO:0007669"/>
    <property type="project" value="UniProtKB-KW"/>
</dbReference>
<evidence type="ECO:0000256" key="2">
    <source>
        <dbReference type="ARBA" id="ARBA00022840"/>
    </source>
</evidence>
<dbReference type="Pfam" id="PF13538">
    <property type="entry name" value="UvrD_C_2"/>
    <property type="match status" value="1"/>
</dbReference>
<protein>
    <recommendedName>
        <fullName evidence="6">UvrD-like helicase C-terminal domain-containing protein</fullName>
    </recommendedName>
</protein>
<evidence type="ECO:0000259" key="3">
    <source>
        <dbReference type="Pfam" id="PF13538"/>
    </source>
</evidence>
<dbReference type="InterPro" id="IPR041451">
    <property type="entry name" value="RecD2_SH13"/>
</dbReference>
<dbReference type="SUPFAM" id="SSF52540">
    <property type="entry name" value="P-loop containing nucleoside triphosphate hydrolases"/>
    <property type="match status" value="1"/>
</dbReference>
<feature type="domain" description="ATP-dependent RecD2 DNA helicase SH3" evidence="4">
    <location>
        <begin position="5"/>
        <end position="66"/>
    </location>
</feature>
<gene>
    <name evidence="5" type="ORF">LCGC14_2717210</name>
</gene>
<organism evidence="5">
    <name type="scientific">marine sediment metagenome</name>
    <dbReference type="NCBI Taxonomy" id="412755"/>
    <lineage>
        <taxon>unclassified sequences</taxon>
        <taxon>metagenomes</taxon>
        <taxon>ecological metagenomes</taxon>
    </lineage>
</organism>
<feature type="domain" description="UvrD-like helicase C-terminal" evidence="3">
    <location>
        <begin position="83"/>
        <end position="131"/>
    </location>
</feature>
<evidence type="ECO:0008006" key="6">
    <source>
        <dbReference type="Google" id="ProtNLM"/>
    </source>
</evidence>
<name>A0A0F8ZB40_9ZZZZ</name>
<dbReference type="InterPro" id="IPR027785">
    <property type="entry name" value="UvrD-like_helicase_C"/>
</dbReference>